<name>F2KP74_ARCVS</name>
<dbReference type="PANTHER" id="PTHR40698:SF1">
    <property type="entry name" value="FLAGELLA-RELATED PROTEIN D-RELATED"/>
    <property type="match status" value="1"/>
</dbReference>
<feature type="compositionally biased region" description="Basic residues" evidence="4">
    <location>
        <begin position="15"/>
        <end position="25"/>
    </location>
</feature>
<keyword evidence="6" id="KW-0966">Cell projection</keyword>
<feature type="compositionally biased region" description="Low complexity" evidence="4">
    <location>
        <begin position="211"/>
        <end position="224"/>
    </location>
</feature>
<keyword evidence="3" id="KW-0175">Coiled coil</keyword>
<dbReference type="Pfam" id="PF05377">
    <property type="entry name" value="FlaC_arch"/>
    <property type="match status" value="1"/>
</dbReference>
<dbReference type="STRING" id="693661.Arcve_1475"/>
<feature type="coiled-coil region" evidence="3">
    <location>
        <begin position="355"/>
        <end position="382"/>
    </location>
</feature>
<protein>
    <submittedName>
        <fullName evidence="6">Flagella accessory C family protein</fullName>
    </submittedName>
</protein>
<evidence type="ECO:0000313" key="6">
    <source>
        <dbReference type="EMBL" id="AEA47478.1"/>
    </source>
</evidence>
<proteinExistence type="predicted"/>
<keyword evidence="7" id="KW-1185">Reference proteome</keyword>
<comment type="subcellular location">
    <subcellularLocation>
        <location evidence="1">Archaeal flagellum</location>
    </subcellularLocation>
</comment>
<dbReference type="GO" id="GO:0097588">
    <property type="term" value="P:archaeal or bacterial-type flagellum-dependent cell motility"/>
    <property type="evidence" value="ECO:0007669"/>
    <property type="project" value="InterPro"/>
</dbReference>
<reference evidence="6 7" key="1">
    <citation type="submission" date="2011-03" db="EMBL/GenBank/DDBJ databases">
        <title>The complete genome of Archaeoglobus veneficus SNP6.</title>
        <authorList>
            <consortium name="US DOE Joint Genome Institute (JGI-PGF)"/>
            <person name="Lucas S."/>
            <person name="Copeland A."/>
            <person name="Lapidus A."/>
            <person name="Bruce D."/>
            <person name="Goodwin L."/>
            <person name="Pitluck S."/>
            <person name="Kyrpides N."/>
            <person name="Mavromatis K."/>
            <person name="Pagani I."/>
            <person name="Ivanova N."/>
            <person name="Mikhailova N."/>
            <person name="Lu M."/>
            <person name="Detter J.C."/>
            <person name="Tapia R."/>
            <person name="Han C."/>
            <person name="Land M."/>
            <person name="Hauser L."/>
            <person name="Markowitz V."/>
            <person name="Cheng J.-F."/>
            <person name="Hugenholtz P."/>
            <person name="Woyke T."/>
            <person name="Wu D."/>
            <person name="Spring S."/>
            <person name="Brambilla E."/>
            <person name="Klenk H.-P."/>
            <person name="Eisen J.A."/>
        </authorList>
    </citation>
    <scope>NUCLEOTIDE SEQUENCE [LARGE SCALE GENOMIC DNA]</scope>
    <source>
        <strain>SNP6</strain>
    </source>
</reference>
<dbReference type="eggNOG" id="arCOG02963">
    <property type="taxonomic scope" value="Archaea"/>
</dbReference>
<evidence type="ECO:0000256" key="4">
    <source>
        <dbReference type="SAM" id="MobiDB-lite"/>
    </source>
</evidence>
<evidence type="ECO:0000259" key="5">
    <source>
        <dbReference type="Pfam" id="PF04659"/>
    </source>
</evidence>
<evidence type="ECO:0000256" key="1">
    <source>
        <dbReference type="ARBA" id="ARBA00004618"/>
    </source>
</evidence>
<dbReference type="GO" id="GO:0097589">
    <property type="term" value="C:archaeal-type flagellum"/>
    <property type="evidence" value="ECO:0007669"/>
    <property type="project" value="UniProtKB-SubCell"/>
</dbReference>
<sequence>MFKGALKKLSGSKGEKKKKDKSKKKKIEEEEFEEEVEETIEEEEGFEGFDEVADGFEEESDELESGGKITELETRIKDLENEVGMISSKLNTIKSENEEIGKRLEEIEENIRKLLGIYEMVTEGINPFATEVVGDEDGFGLFSALNKDKSKEDVPDELLSKDAESFFEDIDEEDFEEPSVSADEFNTSKSVEESPEEKFMKLKRELEASESESPQPQPQVQEDQTLPEPQLETESIEPVEQETIEAADLHTQVVQDEKRISISGPYLKAIKRDFISDILVLKWLDYLVTTFGIKRMAELLDFYVDIGWISREVKEFLINCSRGYTLRDMQFDDGMISNVPTLKDHVKSLIFISKLSGVEIKVEDIERAIREIEELEREVNEVIPVNDHGALDIGC</sequence>
<dbReference type="AlphaFoldDB" id="F2KP74"/>
<evidence type="ECO:0000256" key="3">
    <source>
        <dbReference type="SAM" id="Coils"/>
    </source>
</evidence>
<dbReference type="Pfam" id="PF04659">
    <property type="entry name" value="Arch_fla_DE"/>
    <property type="match status" value="1"/>
</dbReference>
<dbReference type="Proteomes" id="UP000008136">
    <property type="component" value="Chromosome"/>
</dbReference>
<dbReference type="eggNOG" id="arCOG02964">
    <property type="taxonomic scope" value="Archaea"/>
</dbReference>
<dbReference type="PANTHER" id="PTHR40698">
    <property type="entry name" value="FLAGELLA-RELATED PROTEIN E-RELATED-RELATED"/>
    <property type="match status" value="1"/>
</dbReference>
<dbReference type="EMBL" id="CP002588">
    <property type="protein sequence ID" value="AEA47478.1"/>
    <property type="molecule type" value="Genomic_DNA"/>
</dbReference>
<evidence type="ECO:0000313" key="7">
    <source>
        <dbReference type="Proteomes" id="UP000008136"/>
    </source>
</evidence>
<feature type="region of interest" description="Disordered" evidence="4">
    <location>
        <begin position="171"/>
        <end position="237"/>
    </location>
</feature>
<organism evidence="6 7">
    <name type="scientific">Archaeoglobus veneficus (strain DSM 11195 / SNP6)</name>
    <dbReference type="NCBI Taxonomy" id="693661"/>
    <lineage>
        <taxon>Archaea</taxon>
        <taxon>Methanobacteriati</taxon>
        <taxon>Methanobacteriota</taxon>
        <taxon>Archaeoglobi</taxon>
        <taxon>Archaeoglobales</taxon>
        <taxon>Archaeoglobaceae</taxon>
        <taxon>Archaeoglobus</taxon>
    </lineage>
</organism>
<dbReference type="InterPro" id="IPR009205">
    <property type="entry name" value="FlaC_arc"/>
</dbReference>
<feature type="coiled-coil region" evidence="3">
    <location>
        <begin position="69"/>
        <end position="117"/>
    </location>
</feature>
<feature type="compositionally biased region" description="Low complexity" evidence="4">
    <location>
        <begin position="1"/>
        <end position="12"/>
    </location>
</feature>
<feature type="compositionally biased region" description="Basic and acidic residues" evidence="4">
    <location>
        <begin position="190"/>
        <end position="207"/>
    </location>
</feature>
<evidence type="ECO:0000256" key="2">
    <source>
        <dbReference type="ARBA" id="ARBA00022440"/>
    </source>
</evidence>
<dbReference type="HOGENOM" id="CLU_697572_0_0_2"/>
<gene>
    <name evidence="6" type="ordered locus">Arcve_1475</name>
</gene>
<accession>F2KP74</accession>
<keyword evidence="2" id="KW-0974">Archaeal flagellum</keyword>
<dbReference type="InterPro" id="IPR052494">
    <property type="entry name" value="Flagella_assembly_related"/>
</dbReference>
<keyword evidence="6" id="KW-0282">Flagellum</keyword>
<feature type="compositionally biased region" description="Acidic residues" evidence="4">
    <location>
        <begin position="29"/>
        <end position="49"/>
    </location>
</feature>
<keyword evidence="6" id="KW-0969">Cilium</keyword>
<dbReference type="KEGG" id="ave:Arcve_1475"/>
<feature type="region of interest" description="Disordered" evidence="4">
    <location>
        <begin position="1"/>
        <end position="49"/>
    </location>
</feature>
<feature type="domain" description="Archaeal flagella protein FlaD/E" evidence="5">
    <location>
        <begin position="264"/>
        <end position="357"/>
    </location>
</feature>
<dbReference type="InterPro" id="IPR006752">
    <property type="entry name" value="Arch_fla_DE"/>
</dbReference>